<evidence type="ECO:0000313" key="13">
    <source>
        <dbReference type="Proteomes" id="UP000013827"/>
    </source>
</evidence>
<dbReference type="GO" id="GO:0005313">
    <property type="term" value="F:L-glutamate transmembrane transporter activity"/>
    <property type="evidence" value="ECO:0007669"/>
    <property type="project" value="TreeGrafter"/>
</dbReference>
<comment type="similarity">
    <text evidence="2">Belongs to the amino acid/polyamine transporter 2 family.</text>
</comment>
<dbReference type="KEGG" id="ehx:EMIHUDRAFT_115541"/>
<dbReference type="eggNOG" id="KOG1305">
    <property type="taxonomic scope" value="Eukaryota"/>
</dbReference>
<dbReference type="GeneID" id="17270976"/>
<feature type="domain" description="Amino acid transporter transmembrane" evidence="11">
    <location>
        <begin position="201"/>
        <end position="477"/>
    </location>
</feature>
<organism evidence="12 13">
    <name type="scientific">Emiliania huxleyi (strain CCMP1516)</name>
    <dbReference type="NCBI Taxonomy" id="280463"/>
    <lineage>
        <taxon>Eukaryota</taxon>
        <taxon>Haptista</taxon>
        <taxon>Haptophyta</taxon>
        <taxon>Prymnesiophyceae</taxon>
        <taxon>Isochrysidales</taxon>
        <taxon>Noelaerhabdaceae</taxon>
        <taxon>Emiliania</taxon>
    </lineage>
</organism>
<keyword evidence="8 10" id="KW-0472">Membrane</keyword>
<keyword evidence="4" id="KW-0926">Vacuole</keyword>
<feature type="transmembrane region" description="Helical" evidence="10">
    <location>
        <begin position="240"/>
        <end position="263"/>
    </location>
</feature>
<dbReference type="EnsemblProtists" id="EOD25431">
    <property type="protein sequence ID" value="EOD25431"/>
    <property type="gene ID" value="EMIHUDRAFT_115541"/>
</dbReference>
<feature type="transmembrane region" description="Helical" evidence="10">
    <location>
        <begin position="136"/>
        <end position="157"/>
    </location>
</feature>
<evidence type="ECO:0000256" key="4">
    <source>
        <dbReference type="ARBA" id="ARBA00022554"/>
    </source>
</evidence>
<name>A0A0D3JPJ6_EMIH1</name>
<dbReference type="PANTHER" id="PTHR22950:SF678">
    <property type="entry name" value="VACUOLAR AMINO ACID TRANSPORTER 5-RELATED"/>
    <property type="match status" value="1"/>
</dbReference>
<keyword evidence="13" id="KW-1185">Reference proteome</keyword>
<dbReference type="InterPro" id="IPR013057">
    <property type="entry name" value="AA_transpt_TM"/>
</dbReference>
<keyword evidence="5 10" id="KW-0812">Transmembrane</keyword>
<dbReference type="Pfam" id="PF01490">
    <property type="entry name" value="Aa_trans"/>
    <property type="match status" value="2"/>
</dbReference>
<evidence type="ECO:0000313" key="12">
    <source>
        <dbReference type="EnsemblProtists" id="EOD25431"/>
    </source>
</evidence>
<dbReference type="AlphaFoldDB" id="A0A0D3JPJ6"/>
<comment type="subcellular location">
    <subcellularLocation>
        <location evidence="1">Vacuole membrane</location>
        <topology evidence="1">Multi-pass membrane protein</topology>
    </subcellularLocation>
</comment>
<reference evidence="13" key="1">
    <citation type="journal article" date="2013" name="Nature">
        <title>Pan genome of the phytoplankton Emiliania underpins its global distribution.</title>
        <authorList>
            <person name="Read B.A."/>
            <person name="Kegel J."/>
            <person name="Klute M.J."/>
            <person name="Kuo A."/>
            <person name="Lefebvre S.C."/>
            <person name="Maumus F."/>
            <person name="Mayer C."/>
            <person name="Miller J."/>
            <person name="Monier A."/>
            <person name="Salamov A."/>
            <person name="Young J."/>
            <person name="Aguilar M."/>
            <person name="Claverie J.M."/>
            <person name="Frickenhaus S."/>
            <person name="Gonzalez K."/>
            <person name="Herman E.K."/>
            <person name="Lin Y.C."/>
            <person name="Napier J."/>
            <person name="Ogata H."/>
            <person name="Sarno A.F."/>
            <person name="Shmutz J."/>
            <person name="Schroeder D."/>
            <person name="de Vargas C."/>
            <person name="Verret F."/>
            <person name="von Dassow P."/>
            <person name="Valentin K."/>
            <person name="Van de Peer Y."/>
            <person name="Wheeler G."/>
            <person name="Dacks J.B."/>
            <person name="Delwiche C.F."/>
            <person name="Dyhrman S.T."/>
            <person name="Glockner G."/>
            <person name="John U."/>
            <person name="Richards T."/>
            <person name="Worden A.Z."/>
            <person name="Zhang X."/>
            <person name="Grigoriev I.V."/>
            <person name="Allen A.E."/>
            <person name="Bidle K."/>
            <person name="Borodovsky M."/>
            <person name="Bowler C."/>
            <person name="Brownlee C."/>
            <person name="Cock J.M."/>
            <person name="Elias M."/>
            <person name="Gladyshev V.N."/>
            <person name="Groth M."/>
            <person name="Guda C."/>
            <person name="Hadaegh A."/>
            <person name="Iglesias-Rodriguez M.D."/>
            <person name="Jenkins J."/>
            <person name="Jones B.M."/>
            <person name="Lawson T."/>
            <person name="Leese F."/>
            <person name="Lindquist E."/>
            <person name="Lobanov A."/>
            <person name="Lomsadze A."/>
            <person name="Malik S.B."/>
            <person name="Marsh M.E."/>
            <person name="Mackinder L."/>
            <person name="Mock T."/>
            <person name="Mueller-Roeber B."/>
            <person name="Pagarete A."/>
            <person name="Parker M."/>
            <person name="Probert I."/>
            <person name="Quesneville H."/>
            <person name="Raines C."/>
            <person name="Rensing S.A."/>
            <person name="Riano-Pachon D.M."/>
            <person name="Richier S."/>
            <person name="Rokitta S."/>
            <person name="Shiraiwa Y."/>
            <person name="Soanes D.M."/>
            <person name="van der Giezen M."/>
            <person name="Wahlund T.M."/>
            <person name="Williams B."/>
            <person name="Wilson W."/>
            <person name="Wolfe G."/>
            <person name="Wurch L.L."/>
        </authorList>
    </citation>
    <scope>NUCLEOTIDE SEQUENCE</scope>
</reference>
<evidence type="ECO:0000256" key="6">
    <source>
        <dbReference type="ARBA" id="ARBA00022970"/>
    </source>
</evidence>
<feature type="transmembrane region" description="Helical" evidence="10">
    <location>
        <begin position="275"/>
        <end position="294"/>
    </location>
</feature>
<feature type="transmembrane region" description="Helical" evidence="10">
    <location>
        <begin position="402"/>
        <end position="421"/>
    </location>
</feature>
<keyword evidence="6" id="KW-0029">Amino-acid transport</keyword>
<feature type="transmembrane region" description="Helical" evidence="10">
    <location>
        <begin position="463"/>
        <end position="484"/>
    </location>
</feature>
<evidence type="ECO:0000256" key="8">
    <source>
        <dbReference type="ARBA" id="ARBA00023136"/>
    </source>
</evidence>
<dbReference type="PANTHER" id="PTHR22950">
    <property type="entry name" value="AMINO ACID TRANSPORTER"/>
    <property type="match status" value="1"/>
</dbReference>
<evidence type="ECO:0000256" key="7">
    <source>
        <dbReference type="ARBA" id="ARBA00022989"/>
    </source>
</evidence>
<evidence type="ECO:0000256" key="5">
    <source>
        <dbReference type="ARBA" id="ARBA00022692"/>
    </source>
</evidence>
<dbReference type="GO" id="GO:0005290">
    <property type="term" value="F:L-histidine transmembrane transporter activity"/>
    <property type="evidence" value="ECO:0007669"/>
    <property type="project" value="TreeGrafter"/>
</dbReference>
<dbReference type="GO" id="GO:0005302">
    <property type="term" value="F:L-tyrosine transmembrane transporter activity"/>
    <property type="evidence" value="ECO:0007669"/>
    <property type="project" value="TreeGrafter"/>
</dbReference>
<dbReference type="HOGENOM" id="CLU_549126_0_0_1"/>
<keyword evidence="3" id="KW-0813">Transport</keyword>
<reference evidence="12" key="2">
    <citation type="submission" date="2024-10" db="UniProtKB">
        <authorList>
            <consortium name="EnsemblProtists"/>
        </authorList>
    </citation>
    <scope>IDENTIFICATION</scope>
</reference>
<feature type="region of interest" description="Disordered" evidence="9">
    <location>
        <begin position="173"/>
        <end position="196"/>
    </location>
</feature>
<evidence type="ECO:0000259" key="11">
    <source>
        <dbReference type="Pfam" id="PF01490"/>
    </source>
</evidence>
<evidence type="ECO:0000256" key="2">
    <source>
        <dbReference type="ARBA" id="ARBA00008066"/>
    </source>
</evidence>
<feature type="transmembrane region" description="Helical" evidence="10">
    <location>
        <begin position="427"/>
        <end position="451"/>
    </location>
</feature>
<dbReference type="GO" id="GO:0061459">
    <property type="term" value="F:L-arginine transmembrane transporter activity"/>
    <property type="evidence" value="ECO:0007669"/>
    <property type="project" value="TreeGrafter"/>
</dbReference>
<dbReference type="STRING" id="2903.R1ER29"/>
<feature type="domain" description="Amino acid transporter transmembrane" evidence="11">
    <location>
        <begin position="1"/>
        <end position="156"/>
    </location>
</feature>
<evidence type="ECO:0000256" key="10">
    <source>
        <dbReference type="SAM" id="Phobius"/>
    </source>
</evidence>
<evidence type="ECO:0000256" key="9">
    <source>
        <dbReference type="SAM" id="MobiDB-lite"/>
    </source>
</evidence>
<dbReference type="GO" id="GO:0015189">
    <property type="term" value="F:L-lysine transmembrane transporter activity"/>
    <property type="evidence" value="ECO:0007669"/>
    <property type="project" value="TreeGrafter"/>
</dbReference>
<dbReference type="PaxDb" id="2903-EOD25431"/>
<dbReference type="Proteomes" id="UP000013827">
    <property type="component" value="Unassembled WGS sequence"/>
</dbReference>
<keyword evidence="7 10" id="KW-1133">Transmembrane helix</keyword>
<protein>
    <recommendedName>
        <fullName evidence="11">Amino acid transporter transmembrane domain-containing protein</fullName>
    </recommendedName>
</protein>
<proteinExistence type="inferred from homology"/>
<feature type="transmembrane region" description="Helical" evidence="10">
    <location>
        <begin position="64"/>
        <end position="88"/>
    </location>
</feature>
<evidence type="ECO:0000256" key="1">
    <source>
        <dbReference type="ARBA" id="ARBA00004128"/>
    </source>
</evidence>
<evidence type="ECO:0000256" key="3">
    <source>
        <dbReference type="ARBA" id="ARBA00022448"/>
    </source>
</evidence>
<dbReference type="GO" id="GO:0005774">
    <property type="term" value="C:vacuolar membrane"/>
    <property type="evidence" value="ECO:0007669"/>
    <property type="project" value="UniProtKB-SubCell"/>
</dbReference>
<dbReference type="GO" id="GO:0015194">
    <property type="term" value="F:L-serine transmembrane transporter activity"/>
    <property type="evidence" value="ECO:0007669"/>
    <property type="project" value="TreeGrafter"/>
</dbReference>
<sequence length="497" mass="50914">MLALPAALASAGVVGGVGLLLLSAAIASFGSHLFAECVNAVGRPATMSKVTAAAMAKMPGPVGCFGTLVTDFAVAVIGSSSAIGYLIVVGDTLPEIKAWVVGHSNTIFDSREFWICAVLPIIVPLAYLRHIDSLRFASFCVIGCVVVIVVTVVLFALQPTPLFDPCGGAGERARGGGEGAGSGEEAELQGGGSSCRGPISATSDALHTLTALPTFLFAFAAQINVPSIASELRRPTPHRIAAVMLGGVGLTTAVYLMVGGGGYATYGSLVSEDLFLSYPSSAIAARVSLIYVVVLSHPVVSYSVAPCIANALCTLSSVVRQPRNRAVAPAVSSRLSAAASLSNARRQKARNAPIYDLGLDALAHVPEEMAAGPFTPRVAVVSPRPGAAQAGSKDGVFVTDRTHAAIIGFYLLLTTTTALLVHDLGIVIALAGAVSATIAVFIAPGACYWCLHPDEGLSRTRLLAGLLFVSGCILMPLLVVSVLASRGLIHFGEAGRT</sequence>
<accession>A0A0D3JPJ6</accession>
<dbReference type="RefSeq" id="XP_005777860.1">
    <property type="nucleotide sequence ID" value="XM_005777803.1"/>
</dbReference>